<accession>A0A9W6V1F1</accession>
<protein>
    <recommendedName>
        <fullName evidence="3">Ig-like domain-containing protein</fullName>
    </recommendedName>
</protein>
<dbReference type="PANTHER" id="PTHR36175">
    <property type="entry name" value="CYANOPHYCINASE"/>
    <property type="match status" value="1"/>
</dbReference>
<dbReference type="InterPro" id="IPR007110">
    <property type="entry name" value="Ig-like_dom"/>
</dbReference>
<dbReference type="EMBL" id="BSSA01000012">
    <property type="protein sequence ID" value="GLW71611.1"/>
    <property type="molecule type" value="Genomic_DNA"/>
</dbReference>
<comment type="caution">
    <text evidence="4">The sequence shown here is derived from an EMBL/GenBank/DDBJ whole genome shotgun (WGS) entry which is preliminary data.</text>
</comment>
<dbReference type="Gene3D" id="3.40.50.880">
    <property type="match status" value="1"/>
</dbReference>
<evidence type="ECO:0000313" key="5">
    <source>
        <dbReference type="Proteomes" id="UP001165041"/>
    </source>
</evidence>
<organism evidence="4 5">
    <name type="scientific">Kitasatospora phosalacinea</name>
    <dbReference type="NCBI Taxonomy" id="2065"/>
    <lineage>
        <taxon>Bacteria</taxon>
        <taxon>Bacillati</taxon>
        <taxon>Actinomycetota</taxon>
        <taxon>Actinomycetes</taxon>
        <taxon>Kitasatosporales</taxon>
        <taxon>Streptomycetaceae</taxon>
        <taxon>Kitasatospora</taxon>
    </lineage>
</organism>
<gene>
    <name evidence="4" type="ORF">Kpho02_39100</name>
</gene>
<proteinExistence type="predicted"/>
<dbReference type="RefSeq" id="WP_285737364.1">
    <property type="nucleotide sequence ID" value="NZ_BSSA01000012.1"/>
</dbReference>
<feature type="domain" description="Ig-like" evidence="3">
    <location>
        <begin position="388"/>
        <end position="484"/>
    </location>
</feature>
<dbReference type="PROSITE" id="PS50835">
    <property type="entry name" value="IG_LIKE"/>
    <property type="match status" value="1"/>
</dbReference>
<evidence type="ECO:0000313" key="4">
    <source>
        <dbReference type="EMBL" id="GLW71611.1"/>
    </source>
</evidence>
<feature type="signal peptide" evidence="2">
    <location>
        <begin position="1"/>
        <end position="28"/>
    </location>
</feature>
<dbReference type="InterPro" id="IPR029062">
    <property type="entry name" value="Class_I_gatase-like"/>
</dbReference>
<sequence>MRPALSRLRSTRSAALLALALTAAGAGAVASPQTAHASVTRIRLGSSSDVSRTSWSGPAFTFNGDGAVVPATAAKAIAAITGGSGSIDVTVLADSASTGTSQTPECDVFMGLSGVNSCTTDVVTSAADGNSSQVNTDVRNAEFVYFAGGNQCVYASWKGTALQASVQSVVAKGGGSGGGSAGHHINSSVVYDACTSSTDSATALANPYDSSVTFTTGMFAWPNYADTINDSHFVTRDRMGRTMAFVARAVKDGLTTSGKAWGVGVEQGGGSLFLDKNGLATLSGADAYVVLGDHQPEQAVPGRPLTYSNFKIWHLTAGQTFDFKNRPTCGYYTRSVTNGTPDANLYSGTSVTDCSGGGGGTGTGSSYTETEPNDGTGTANDITGLTYPATVTGSMRSTSDRDYYRLSLTSGQTATVTCTIPSAYDADLYFLNASGSTLTRSVNDGKGVGESLSWTATGSGTYYADLEAYSGSGSATYSCRVTKS</sequence>
<reference evidence="4" key="1">
    <citation type="submission" date="2023-02" db="EMBL/GenBank/DDBJ databases">
        <title>Kitasatospora phosalacinea NBRC 14627.</title>
        <authorList>
            <person name="Ichikawa N."/>
            <person name="Sato H."/>
            <person name="Tonouchi N."/>
        </authorList>
    </citation>
    <scope>NUCLEOTIDE SEQUENCE</scope>
    <source>
        <strain evidence="4">NBRC 14627</strain>
    </source>
</reference>
<evidence type="ECO:0000256" key="1">
    <source>
        <dbReference type="SAM" id="MobiDB-lite"/>
    </source>
</evidence>
<dbReference type="SUPFAM" id="SSF89260">
    <property type="entry name" value="Collagen-binding domain"/>
    <property type="match status" value="1"/>
</dbReference>
<evidence type="ECO:0000259" key="3">
    <source>
        <dbReference type="PROSITE" id="PS50835"/>
    </source>
</evidence>
<evidence type="ECO:0000256" key="2">
    <source>
        <dbReference type="SAM" id="SignalP"/>
    </source>
</evidence>
<feature type="region of interest" description="Disordered" evidence="1">
    <location>
        <begin position="357"/>
        <end position="382"/>
    </location>
</feature>
<dbReference type="Gene3D" id="2.60.120.380">
    <property type="match status" value="1"/>
</dbReference>
<name>A0A9W6V1F1_9ACTN</name>
<feature type="compositionally biased region" description="Polar residues" evidence="1">
    <location>
        <begin position="369"/>
        <end position="382"/>
    </location>
</feature>
<dbReference type="AlphaFoldDB" id="A0A9W6V1F1"/>
<dbReference type="Proteomes" id="UP001165041">
    <property type="component" value="Unassembled WGS sequence"/>
</dbReference>
<feature type="chain" id="PRO_5040754460" description="Ig-like domain-containing protein" evidence="2">
    <location>
        <begin position="29"/>
        <end position="484"/>
    </location>
</feature>
<keyword evidence="2" id="KW-0732">Signal</keyword>
<dbReference type="PANTHER" id="PTHR36175:SF1">
    <property type="entry name" value="CYANOPHYCINASE"/>
    <property type="match status" value="1"/>
</dbReference>